<accession>A0ABT5Y129</accession>
<feature type="domain" description="RNA polymerase sigma-70 region 2" evidence="6">
    <location>
        <begin position="35"/>
        <end position="99"/>
    </location>
</feature>
<evidence type="ECO:0000256" key="5">
    <source>
        <dbReference type="ARBA" id="ARBA00023163"/>
    </source>
</evidence>
<evidence type="ECO:0000256" key="3">
    <source>
        <dbReference type="ARBA" id="ARBA00023082"/>
    </source>
</evidence>
<protein>
    <submittedName>
        <fullName evidence="8">Sigma-70 family RNA polymerase sigma factor</fullName>
    </submittedName>
</protein>
<evidence type="ECO:0000256" key="1">
    <source>
        <dbReference type="ARBA" id="ARBA00010641"/>
    </source>
</evidence>
<evidence type="ECO:0000256" key="2">
    <source>
        <dbReference type="ARBA" id="ARBA00023015"/>
    </source>
</evidence>
<dbReference type="SUPFAM" id="SSF88659">
    <property type="entry name" value="Sigma3 and sigma4 domains of RNA polymerase sigma factors"/>
    <property type="match status" value="1"/>
</dbReference>
<keyword evidence="3" id="KW-0731">Sigma factor</keyword>
<comment type="caution">
    <text evidence="8">The sequence shown here is derived from an EMBL/GenBank/DDBJ whole genome shotgun (WGS) entry which is preliminary data.</text>
</comment>
<comment type="similarity">
    <text evidence="1">Belongs to the sigma-70 factor family. ECF subfamily.</text>
</comment>
<dbReference type="InterPro" id="IPR014284">
    <property type="entry name" value="RNA_pol_sigma-70_dom"/>
</dbReference>
<dbReference type="Gene3D" id="1.10.1740.10">
    <property type="match status" value="1"/>
</dbReference>
<dbReference type="PANTHER" id="PTHR43133">
    <property type="entry name" value="RNA POLYMERASE ECF-TYPE SIGMA FACTO"/>
    <property type="match status" value="1"/>
</dbReference>
<dbReference type="Pfam" id="PF04545">
    <property type="entry name" value="Sigma70_r4"/>
    <property type="match status" value="1"/>
</dbReference>
<dbReference type="Proteomes" id="UP001221366">
    <property type="component" value="Unassembled WGS sequence"/>
</dbReference>
<keyword evidence="4" id="KW-0238">DNA-binding</keyword>
<evidence type="ECO:0000313" key="9">
    <source>
        <dbReference type="Proteomes" id="UP001221366"/>
    </source>
</evidence>
<dbReference type="InterPro" id="IPR013325">
    <property type="entry name" value="RNA_pol_sigma_r2"/>
</dbReference>
<sequence>MAKLTPRELRPTENTEQENLWKLFLEGDMNAFRSLYSTHYKMLYNFGKKYLPPTEVEDCIHDTFLNILHYKNSIGEVKKVKTYLFKSFRNQLLKTKKSKQVEFHLTKEINIDNDDPIENETILKEVKKLIEQLSPREKEIVYLKYFQNFNNHEISDLLNIKYQTVRNILAGAIKKLRTLGKDYIHLLFLLIKD</sequence>
<keyword evidence="5" id="KW-0804">Transcription</keyword>
<dbReference type="PANTHER" id="PTHR43133:SF46">
    <property type="entry name" value="RNA POLYMERASE SIGMA-70 FACTOR ECF SUBFAMILY"/>
    <property type="match status" value="1"/>
</dbReference>
<keyword evidence="9" id="KW-1185">Reference proteome</keyword>
<dbReference type="CDD" id="cd06171">
    <property type="entry name" value="Sigma70_r4"/>
    <property type="match status" value="1"/>
</dbReference>
<dbReference type="Gene3D" id="1.10.10.10">
    <property type="entry name" value="Winged helix-like DNA-binding domain superfamily/Winged helix DNA-binding domain"/>
    <property type="match status" value="1"/>
</dbReference>
<name>A0ABT5Y129_9FLAO</name>
<dbReference type="SUPFAM" id="SSF88946">
    <property type="entry name" value="Sigma2 domain of RNA polymerase sigma factors"/>
    <property type="match status" value="1"/>
</dbReference>
<dbReference type="NCBIfam" id="TIGR02937">
    <property type="entry name" value="sigma70-ECF"/>
    <property type="match status" value="1"/>
</dbReference>
<dbReference type="InterPro" id="IPR036388">
    <property type="entry name" value="WH-like_DNA-bd_sf"/>
</dbReference>
<dbReference type="InterPro" id="IPR013324">
    <property type="entry name" value="RNA_pol_sigma_r3/r4-like"/>
</dbReference>
<evidence type="ECO:0000313" key="8">
    <source>
        <dbReference type="EMBL" id="MDF0717143.1"/>
    </source>
</evidence>
<feature type="domain" description="RNA polymerase sigma-70 region 4" evidence="7">
    <location>
        <begin position="130"/>
        <end position="177"/>
    </location>
</feature>
<dbReference type="InterPro" id="IPR039425">
    <property type="entry name" value="RNA_pol_sigma-70-like"/>
</dbReference>
<dbReference type="Pfam" id="PF04542">
    <property type="entry name" value="Sigma70_r2"/>
    <property type="match status" value="1"/>
</dbReference>
<evidence type="ECO:0000259" key="7">
    <source>
        <dbReference type="Pfam" id="PF04545"/>
    </source>
</evidence>
<dbReference type="EMBL" id="JARFVB010000008">
    <property type="protein sequence ID" value="MDF0717143.1"/>
    <property type="molecule type" value="Genomic_DNA"/>
</dbReference>
<dbReference type="InterPro" id="IPR007627">
    <property type="entry name" value="RNA_pol_sigma70_r2"/>
</dbReference>
<proteinExistence type="inferred from homology"/>
<evidence type="ECO:0000256" key="4">
    <source>
        <dbReference type="ARBA" id="ARBA00023125"/>
    </source>
</evidence>
<dbReference type="RefSeq" id="WP_275616299.1">
    <property type="nucleotide sequence ID" value="NZ_JARFVB010000008.1"/>
</dbReference>
<evidence type="ECO:0000259" key="6">
    <source>
        <dbReference type="Pfam" id="PF04542"/>
    </source>
</evidence>
<dbReference type="InterPro" id="IPR007630">
    <property type="entry name" value="RNA_pol_sigma70_r4"/>
</dbReference>
<gene>
    <name evidence="8" type="ORF">PY092_13350</name>
</gene>
<organism evidence="8 9">
    <name type="scientific">Flagellimonas yonaguniensis</name>
    <dbReference type="NCBI Taxonomy" id="3031325"/>
    <lineage>
        <taxon>Bacteria</taxon>
        <taxon>Pseudomonadati</taxon>
        <taxon>Bacteroidota</taxon>
        <taxon>Flavobacteriia</taxon>
        <taxon>Flavobacteriales</taxon>
        <taxon>Flavobacteriaceae</taxon>
        <taxon>Flagellimonas</taxon>
    </lineage>
</organism>
<reference evidence="8 9" key="1">
    <citation type="submission" date="2023-03" db="EMBL/GenBank/DDBJ databases">
        <title>Muricauda XX sp. nov. and Muricauda XXX sp. nov., two novel species isolated from Okinawa Trough.</title>
        <authorList>
            <person name="Cao W."/>
            <person name="Deng X."/>
        </authorList>
    </citation>
    <scope>NUCLEOTIDE SEQUENCE [LARGE SCALE GENOMIC DNA]</scope>
    <source>
        <strain evidence="8 9">334s03</strain>
    </source>
</reference>
<keyword evidence="2" id="KW-0805">Transcription regulation</keyword>